<sequence length="348" mass="38121">MPMQTDVAELAGIVVEAVLYGIFTVLTIGTLYVLLRGKRGRSALNHPLIFTSVLMFVLATVQIVVDCVVIFDAFIEINPRPVRKLKMSNIRIPIVAAKRALFFAMMILGDAIVIYRCWMVWGKNWLVIILSSFCCIASGTLAYMTIYATQHAGSLTDILKHPWVYGTAIFTLSIIANGIATSLIAFRIWRNERKLVLPSVSTKSTSGLSVISGRGSLLPIARILVESGALNTAYLIAYTIVLQVEEGQGSLPIVADMSTPLVGIIFSLVIVRVQIRSTQIMRPSTDGSTTAASRTGLSFAFNQNRSEQLSDQDMYALEESNASLEGKTIAYTKQVHIHADFELRPNGS</sequence>
<feature type="transmembrane region" description="Helical" evidence="1">
    <location>
        <begin position="47"/>
        <end position="75"/>
    </location>
</feature>
<organism evidence="2 3">
    <name type="scientific">Marasmius oreades</name>
    <name type="common">fairy-ring Marasmius</name>
    <dbReference type="NCBI Taxonomy" id="181124"/>
    <lineage>
        <taxon>Eukaryota</taxon>
        <taxon>Fungi</taxon>
        <taxon>Dikarya</taxon>
        <taxon>Basidiomycota</taxon>
        <taxon>Agaricomycotina</taxon>
        <taxon>Agaricomycetes</taxon>
        <taxon>Agaricomycetidae</taxon>
        <taxon>Agaricales</taxon>
        <taxon>Marasmiineae</taxon>
        <taxon>Marasmiaceae</taxon>
        <taxon>Marasmius</taxon>
    </lineage>
</organism>
<keyword evidence="1" id="KW-1133">Transmembrane helix</keyword>
<dbReference type="OrthoDB" id="2756618at2759"/>
<feature type="transmembrane region" description="Helical" evidence="1">
    <location>
        <begin position="223"/>
        <end position="241"/>
    </location>
</feature>
<feature type="transmembrane region" description="Helical" evidence="1">
    <location>
        <begin position="125"/>
        <end position="143"/>
    </location>
</feature>
<keyword evidence="1" id="KW-0812">Transmembrane</keyword>
<feature type="transmembrane region" description="Helical" evidence="1">
    <location>
        <begin position="163"/>
        <end position="186"/>
    </location>
</feature>
<proteinExistence type="predicted"/>
<feature type="transmembrane region" description="Helical" evidence="1">
    <location>
        <begin position="253"/>
        <end position="273"/>
    </location>
</feature>
<evidence type="ECO:0000256" key="1">
    <source>
        <dbReference type="SAM" id="Phobius"/>
    </source>
</evidence>
<evidence type="ECO:0000313" key="3">
    <source>
        <dbReference type="Proteomes" id="UP001049176"/>
    </source>
</evidence>
<accession>A0A9P7UWG0</accession>
<keyword evidence="1" id="KW-0472">Membrane</keyword>
<gene>
    <name evidence="2" type="ORF">E1B28_006592</name>
</gene>
<dbReference type="Proteomes" id="UP001049176">
    <property type="component" value="Chromosome 3"/>
</dbReference>
<comment type="caution">
    <text evidence="2">The sequence shown here is derived from an EMBL/GenBank/DDBJ whole genome shotgun (WGS) entry which is preliminary data.</text>
</comment>
<dbReference type="GeneID" id="66075668"/>
<feature type="transmembrane region" description="Helical" evidence="1">
    <location>
        <begin position="12"/>
        <end position="35"/>
    </location>
</feature>
<protein>
    <submittedName>
        <fullName evidence="2">Uncharacterized protein</fullName>
    </submittedName>
</protein>
<dbReference type="KEGG" id="more:E1B28_006592"/>
<name>A0A9P7UWG0_9AGAR</name>
<dbReference type="AlphaFoldDB" id="A0A9P7UWG0"/>
<feature type="transmembrane region" description="Helical" evidence="1">
    <location>
        <begin position="95"/>
        <end position="118"/>
    </location>
</feature>
<dbReference type="RefSeq" id="XP_043012375.1">
    <property type="nucleotide sequence ID" value="XM_043151281.1"/>
</dbReference>
<evidence type="ECO:0000313" key="2">
    <source>
        <dbReference type="EMBL" id="KAG7095905.1"/>
    </source>
</evidence>
<keyword evidence="3" id="KW-1185">Reference proteome</keyword>
<dbReference type="EMBL" id="CM032183">
    <property type="protein sequence ID" value="KAG7095905.1"/>
    <property type="molecule type" value="Genomic_DNA"/>
</dbReference>
<reference evidence="2" key="1">
    <citation type="journal article" date="2021" name="Genome Biol. Evol.">
        <title>The assembled and annotated genome of the fairy-ring fungus Marasmius oreades.</title>
        <authorList>
            <person name="Hiltunen M."/>
            <person name="Ament-Velasquez S.L."/>
            <person name="Johannesson H."/>
        </authorList>
    </citation>
    <scope>NUCLEOTIDE SEQUENCE</scope>
    <source>
        <strain evidence="2">03SP1</strain>
    </source>
</reference>